<dbReference type="AlphaFoldDB" id="A0A516GWZ1"/>
<keyword evidence="2" id="KW-0285">Flavoprotein</keyword>
<protein>
    <submittedName>
        <fullName evidence="7">3-hydroxybenzoate 6-monooxygenase</fullName>
        <ecNumber evidence="7">1.14.13.24</ecNumber>
    </submittedName>
</protein>
<keyword evidence="3" id="KW-0274">FAD</keyword>
<name>A0A516GWZ1_9PROT</name>
<dbReference type="GO" id="GO:0018669">
    <property type="term" value="F:3-hydroxybenzoate 6-monooxygenase activity"/>
    <property type="evidence" value="ECO:0007669"/>
    <property type="project" value="UniProtKB-EC"/>
</dbReference>
<reference evidence="7 8" key="1">
    <citation type="submission" date="2019-07" db="EMBL/GenBank/DDBJ databases">
        <title>Genome sequencing for Ferrovibrio sp. K5.</title>
        <authorList>
            <person name="Park S.-J."/>
        </authorList>
    </citation>
    <scope>NUCLEOTIDE SEQUENCE [LARGE SCALE GENOMIC DNA]</scope>
    <source>
        <strain evidence="7 8">K5</strain>
    </source>
</reference>
<dbReference type="Proteomes" id="UP000317496">
    <property type="component" value="Chromosome"/>
</dbReference>
<evidence type="ECO:0000256" key="4">
    <source>
        <dbReference type="ARBA" id="ARBA00023002"/>
    </source>
</evidence>
<dbReference type="NCBIfam" id="NF006021">
    <property type="entry name" value="PRK08163.1"/>
    <property type="match status" value="1"/>
</dbReference>
<evidence type="ECO:0000256" key="1">
    <source>
        <dbReference type="ARBA" id="ARBA00001974"/>
    </source>
</evidence>
<feature type="domain" description="FAD-binding" evidence="6">
    <location>
        <begin position="7"/>
        <end position="347"/>
    </location>
</feature>
<evidence type="ECO:0000313" key="8">
    <source>
        <dbReference type="Proteomes" id="UP000317496"/>
    </source>
</evidence>
<dbReference type="InterPro" id="IPR036188">
    <property type="entry name" value="FAD/NAD-bd_sf"/>
</dbReference>
<dbReference type="SUPFAM" id="SSF54373">
    <property type="entry name" value="FAD-linked reductases, C-terminal domain"/>
    <property type="match status" value="1"/>
</dbReference>
<keyword evidence="8" id="KW-1185">Reference proteome</keyword>
<dbReference type="KEGG" id="fer:FNB15_01470"/>
<dbReference type="PANTHER" id="PTHR13789">
    <property type="entry name" value="MONOOXYGENASE"/>
    <property type="match status" value="1"/>
</dbReference>
<sequence>MTGMNRPVIIIGGGIGGLATALALALKGIGSVLLEQSAEFKEVGAGIQLGPNVFRRFEALGIRAAIEADAVFPENLIMRDALTGEVVTKIPMGDQARAHWGMPYAVTHRADLHGTLLQACLAQKAITLRNNAKVMAWQDSGTGVTVTLADGEKIAGDSLIACDGLWSQVRADIVNDGKPRVSGHIAYRAVLPAADVPQGQFENNVVLWAGPKTHLVHYPLRRGELFNLVAVFHSNRYEEGWNAFGDVEELNERFQNQQPQVHNLLGKIDSWRMWVLCDREPVANWTKGRIVLLGDAAHPMLQYLAQGACMAIEDAVCLAEKMAARRDDPHAAFLAYQQERYLRTARVQVMARVYGDFYHATGPVRELRNGLLSGRNQAQAYAGNDWLYGG</sequence>
<dbReference type="InterPro" id="IPR050493">
    <property type="entry name" value="FAD-dep_Monooxygenase_BioMet"/>
</dbReference>
<dbReference type="Gene3D" id="3.50.50.60">
    <property type="entry name" value="FAD/NAD(P)-binding domain"/>
    <property type="match status" value="1"/>
</dbReference>
<accession>A0A516GWZ1</accession>
<keyword evidence="5 7" id="KW-0503">Monooxygenase</keyword>
<evidence type="ECO:0000259" key="6">
    <source>
        <dbReference type="Pfam" id="PF01494"/>
    </source>
</evidence>
<dbReference type="PRINTS" id="PR00420">
    <property type="entry name" value="RNGMNOXGNASE"/>
</dbReference>
<dbReference type="EC" id="1.14.13.24" evidence="7"/>
<evidence type="ECO:0000256" key="2">
    <source>
        <dbReference type="ARBA" id="ARBA00022630"/>
    </source>
</evidence>
<evidence type="ECO:0000313" key="7">
    <source>
        <dbReference type="EMBL" id="QDO96027.1"/>
    </source>
</evidence>
<gene>
    <name evidence="7" type="ORF">FNB15_01470</name>
</gene>
<evidence type="ECO:0000256" key="3">
    <source>
        <dbReference type="ARBA" id="ARBA00022827"/>
    </source>
</evidence>
<dbReference type="GO" id="GO:0071949">
    <property type="term" value="F:FAD binding"/>
    <property type="evidence" value="ECO:0007669"/>
    <property type="project" value="InterPro"/>
</dbReference>
<comment type="cofactor">
    <cofactor evidence="1">
        <name>FAD</name>
        <dbReference type="ChEBI" id="CHEBI:57692"/>
    </cofactor>
</comment>
<proteinExistence type="predicted"/>
<dbReference type="EMBL" id="CP041636">
    <property type="protein sequence ID" value="QDO96027.1"/>
    <property type="molecule type" value="Genomic_DNA"/>
</dbReference>
<evidence type="ECO:0000256" key="5">
    <source>
        <dbReference type="ARBA" id="ARBA00023033"/>
    </source>
</evidence>
<dbReference type="RefSeq" id="WP_144067008.1">
    <property type="nucleotide sequence ID" value="NZ_CP041636.1"/>
</dbReference>
<dbReference type="SUPFAM" id="SSF51905">
    <property type="entry name" value="FAD/NAD(P)-binding domain"/>
    <property type="match status" value="1"/>
</dbReference>
<dbReference type="OrthoDB" id="4230779at2"/>
<dbReference type="PANTHER" id="PTHR13789:SF318">
    <property type="entry name" value="GERANYLGERANYL DIPHOSPHATE REDUCTASE"/>
    <property type="match status" value="1"/>
</dbReference>
<organism evidence="7 8">
    <name type="scientific">Ferrovibrio terrae</name>
    <dbReference type="NCBI Taxonomy" id="2594003"/>
    <lineage>
        <taxon>Bacteria</taxon>
        <taxon>Pseudomonadati</taxon>
        <taxon>Pseudomonadota</taxon>
        <taxon>Alphaproteobacteria</taxon>
        <taxon>Rhodospirillales</taxon>
        <taxon>Rhodospirillaceae</taxon>
        <taxon>Ferrovibrio</taxon>
    </lineage>
</organism>
<dbReference type="InterPro" id="IPR002938">
    <property type="entry name" value="FAD-bd"/>
</dbReference>
<dbReference type="Pfam" id="PF01494">
    <property type="entry name" value="FAD_binding_3"/>
    <property type="match status" value="1"/>
</dbReference>
<keyword evidence="4 7" id="KW-0560">Oxidoreductase</keyword>